<dbReference type="Proteomes" id="UP000728185">
    <property type="component" value="Unassembled WGS sequence"/>
</dbReference>
<keyword evidence="3" id="KW-1185">Reference proteome</keyword>
<gene>
    <name evidence="2" type="ORF">FBUS_02342</name>
</gene>
<dbReference type="EMBL" id="LUCM01004097">
    <property type="protein sequence ID" value="KAA0194851.1"/>
    <property type="molecule type" value="Genomic_DNA"/>
</dbReference>
<evidence type="ECO:0000313" key="3">
    <source>
        <dbReference type="Proteomes" id="UP000728185"/>
    </source>
</evidence>
<name>A0A8E0RXQ6_9TREM</name>
<organism evidence="2 3">
    <name type="scientific">Fasciolopsis buskii</name>
    <dbReference type="NCBI Taxonomy" id="27845"/>
    <lineage>
        <taxon>Eukaryota</taxon>
        <taxon>Metazoa</taxon>
        <taxon>Spiralia</taxon>
        <taxon>Lophotrochozoa</taxon>
        <taxon>Platyhelminthes</taxon>
        <taxon>Trematoda</taxon>
        <taxon>Digenea</taxon>
        <taxon>Plagiorchiida</taxon>
        <taxon>Echinostomata</taxon>
        <taxon>Echinostomatoidea</taxon>
        <taxon>Fasciolidae</taxon>
        <taxon>Fasciolopsis</taxon>
    </lineage>
</organism>
<feature type="compositionally biased region" description="Polar residues" evidence="1">
    <location>
        <begin position="93"/>
        <end position="102"/>
    </location>
</feature>
<sequence>MGGTLHRTDKGNGADALGVTSTWATTSTLLPVTKVEEILPGDLGGSVQQVCPFSFACAPGSIVGSVLSMSDRQQAQQHMEYDQGPQNHPRVSISHQFSVTAV</sequence>
<feature type="region of interest" description="Disordered" evidence="1">
    <location>
        <begin position="73"/>
        <end position="102"/>
    </location>
</feature>
<accession>A0A8E0RXQ6</accession>
<protein>
    <submittedName>
        <fullName evidence="2">Uncharacterized protein</fullName>
    </submittedName>
</protein>
<proteinExistence type="predicted"/>
<evidence type="ECO:0000313" key="2">
    <source>
        <dbReference type="EMBL" id="KAA0194851.1"/>
    </source>
</evidence>
<comment type="caution">
    <text evidence="2">The sequence shown here is derived from an EMBL/GenBank/DDBJ whole genome shotgun (WGS) entry which is preliminary data.</text>
</comment>
<evidence type="ECO:0000256" key="1">
    <source>
        <dbReference type="SAM" id="MobiDB-lite"/>
    </source>
</evidence>
<reference evidence="2" key="1">
    <citation type="submission" date="2019-05" db="EMBL/GenBank/DDBJ databases">
        <title>Annotation for the trematode Fasciolopsis buski.</title>
        <authorList>
            <person name="Choi Y.-J."/>
        </authorList>
    </citation>
    <scope>NUCLEOTIDE SEQUENCE</scope>
    <source>
        <strain evidence="2">HT</strain>
        <tissue evidence="2">Whole worm</tissue>
    </source>
</reference>
<dbReference type="AlphaFoldDB" id="A0A8E0RXQ6"/>